<dbReference type="InterPro" id="IPR007627">
    <property type="entry name" value="RNA_pol_sigma70_r2"/>
</dbReference>
<comment type="caution">
    <text evidence="7">The sequence shown here is derived from an EMBL/GenBank/DDBJ whole genome shotgun (WGS) entry which is preliminary data.</text>
</comment>
<dbReference type="GO" id="GO:0016987">
    <property type="term" value="F:sigma factor activity"/>
    <property type="evidence" value="ECO:0007669"/>
    <property type="project" value="UniProtKB-KW"/>
</dbReference>
<comment type="similarity">
    <text evidence="1">Belongs to the sigma-70 factor family. ECF subfamily.</text>
</comment>
<dbReference type="GO" id="GO:0003677">
    <property type="term" value="F:DNA binding"/>
    <property type="evidence" value="ECO:0007669"/>
    <property type="project" value="InterPro"/>
</dbReference>
<evidence type="ECO:0000259" key="6">
    <source>
        <dbReference type="Pfam" id="PF08281"/>
    </source>
</evidence>
<dbReference type="PANTHER" id="PTHR43133">
    <property type="entry name" value="RNA POLYMERASE ECF-TYPE SIGMA FACTO"/>
    <property type="match status" value="1"/>
</dbReference>
<evidence type="ECO:0000256" key="3">
    <source>
        <dbReference type="ARBA" id="ARBA00023082"/>
    </source>
</evidence>
<dbReference type="NCBIfam" id="TIGR02937">
    <property type="entry name" value="sigma70-ECF"/>
    <property type="match status" value="1"/>
</dbReference>
<sequence>MDEKEWIKRILAGDTQMFSCLVAKYERMAYTIAFRILGNKEEAEEATQDAFVRMYRALPRFQFESKFSTWFYRIVYRVAISAARQQRLFEEVPVETAEAVTPDERDSALELLQDSQRQTIIRELLAQMRPDESLMLTLFYLEECTIEEIHQITSLSNVNIKTKLHRARKHLYEQLKARMGKETNELL</sequence>
<dbReference type="GO" id="GO:0006352">
    <property type="term" value="P:DNA-templated transcription initiation"/>
    <property type="evidence" value="ECO:0007669"/>
    <property type="project" value="InterPro"/>
</dbReference>
<dbReference type="SUPFAM" id="SSF88946">
    <property type="entry name" value="Sigma2 domain of RNA polymerase sigma factors"/>
    <property type="match status" value="1"/>
</dbReference>
<dbReference type="InterPro" id="IPR013249">
    <property type="entry name" value="RNA_pol_sigma70_r4_t2"/>
</dbReference>
<keyword evidence="4" id="KW-0804">Transcription</keyword>
<dbReference type="InterPro" id="IPR013324">
    <property type="entry name" value="RNA_pol_sigma_r3/r4-like"/>
</dbReference>
<reference evidence="7" key="2">
    <citation type="submission" date="2021-04" db="EMBL/GenBank/DDBJ databases">
        <authorList>
            <person name="Gilroy R."/>
        </authorList>
    </citation>
    <scope>NUCLEOTIDE SEQUENCE</scope>
    <source>
        <strain evidence="7">ChiGjej6B6-14162</strain>
    </source>
</reference>
<dbReference type="EMBL" id="DXEL01000061">
    <property type="protein sequence ID" value="HIX75191.1"/>
    <property type="molecule type" value="Genomic_DNA"/>
</dbReference>
<evidence type="ECO:0000313" key="7">
    <source>
        <dbReference type="EMBL" id="HIX75191.1"/>
    </source>
</evidence>
<evidence type="ECO:0000256" key="4">
    <source>
        <dbReference type="ARBA" id="ARBA00023163"/>
    </source>
</evidence>
<keyword evidence="2" id="KW-0805">Transcription regulation</keyword>
<evidence type="ECO:0000259" key="5">
    <source>
        <dbReference type="Pfam" id="PF04542"/>
    </source>
</evidence>
<dbReference type="Proteomes" id="UP000886740">
    <property type="component" value="Unassembled WGS sequence"/>
</dbReference>
<dbReference type="Pfam" id="PF04542">
    <property type="entry name" value="Sigma70_r2"/>
    <property type="match status" value="1"/>
</dbReference>
<dbReference type="InterPro" id="IPR039425">
    <property type="entry name" value="RNA_pol_sigma-70-like"/>
</dbReference>
<accession>A0A9D2BGC9</accession>
<dbReference type="SUPFAM" id="SSF88659">
    <property type="entry name" value="Sigma3 and sigma4 domains of RNA polymerase sigma factors"/>
    <property type="match status" value="1"/>
</dbReference>
<proteinExistence type="inferred from homology"/>
<dbReference type="Gene3D" id="1.10.1740.10">
    <property type="match status" value="1"/>
</dbReference>
<protein>
    <submittedName>
        <fullName evidence="7">Sigma-70 family RNA polymerase sigma factor</fullName>
    </submittedName>
</protein>
<keyword evidence="3" id="KW-0731">Sigma factor</keyword>
<dbReference type="Pfam" id="PF08281">
    <property type="entry name" value="Sigma70_r4_2"/>
    <property type="match status" value="1"/>
</dbReference>
<dbReference type="AlphaFoldDB" id="A0A9D2BGC9"/>
<feature type="domain" description="RNA polymerase sigma factor 70 region 4 type 2" evidence="6">
    <location>
        <begin position="120"/>
        <end position="171"/>
    </location>
</feature>
<feature type="domain" description="RNA polymerase sigma-70 region 2" evidence="5">
    <location>
        <begin position="21"/>
        <end position="87"/>
    </location>
</feature>
<gene>
    <name evidence="7" type="ORF">H9977_09205</name>
</gene>
<evidence type="ECO:0000256" key="1">
    <source>
        <dbReference type="ARBA" id="ARBA00010641"/>
    </source>
</evidence>
<evidence type="ECO:0000256" key="2">
    <source>
        <dbReference type="ARBA" id="ARBA00023015"/>
    </source>
</evidence>
<reference evidence="7" key="1">
    <citation type="journal article" date="2021" name="PeerJ">
        <title>Extensive microbial diversity within the chicken gut microbiome revealed by metagenomics and culture.</title>
        <authorList>
            <person name="Gilroy R."/>
            <person name="Ravi A."/>
            <person name="Getino M."/>
            <person name="Pursley I."/>
            <person name="Horton D.L."/>
            <person name="Alikhan N.F."/>
            <person name="Baker D."/>
            <person name="Gharbi K."/>
            <person name="Hall N."/>
            <person name="Watson M."/>
            <person name="Adriaenssens E.M."/>
            <person name="Foster-Nyarko E."/>
            <person name="Jarju S."/>
            <person name="Secka A."/>
            <person name="Antonio M."/>
            <person name="Oren A."/>
            <person name="Chaudhuri R.R."/>
            <person name="La Ragione R."/>
            <person name="Hildebrand F."/>
            <person name="Pallen M.J."/>
        </authorList>
    </citation>
    <scope>NUCLEOTIDE SEQUENCE</scope>
    <source>
        <strain evidence="7">ChiGjej6B6-14162</strain>
    </source>
</reference>
<organism evidence="7 8">
    <name type="scientific">Candidatus Parabacteroides intestinipullorum</name>
    <dbReference type="NCBI Taxonomy" id="2838723"/>
    <lineage>
        <taxon>Bacteria</taxon>
        <taxon>Pseudomonadati</taxon>
        <taxon>Bacteroidota</taxon>
        <taxon>Bacteroidia</taxon>
        <taxon>Bacteroidales</taxon>
        <taxon>Tannerellaceae</taxon>
        <taxon>Parabacteroides</taxon>
    </lineage>
</organism>
<dbReference type="InterPro" id="IPR014284">
    <property type="entry name" value="RNA_pol_sigma-70_dom"/>
</dbReference>
<dbReference type="Gene3D" id="1.10.10.10">
    <property type="entry name" value="Winged helix-like DNA-binding domain superfamily/Winged helix DNA-binding domain"/>
    <property type="match status" value="1"/>
</dbReference>
<evidence type="ECO:0000313" key="8">
    <source>
        <dbReference type="Proteomes" id="UP000886740"/>
    </source>
</evidence>
<dbReference type="InterPro" id="IPR013325">
    <property type="entry name" value="RNA_pol_sigma_r2"/>
</dbReference>
<dbReference type="PANTHER" id="PTHR43133:SF45">
    <property type="entry name" value="RNA POLYMERASE ECF-TYPE SIGMA FACTOR"/>
    <property type="match status" value="1"/>
</dbReference>
<dbReference type="InterPro" id="IPR036388">
    <property type="entry name" value="WH-like_DNA-bd_sf"/>
</dbReference>
<name>A0A9D2BGC9_9BACT</name>